<evidence type="ECO:0000313" key="2">
    <source>
        <dbReference type="EMBL" id="KAK9902168.1"/>
    </source>
</evidence>
<comment type="caution">
    <text evidence="2">The sequence shown here is derived from an EMBL/GenBank/DDBJ whole genome shotgun (WGS) entry which is preliminary data.</text>
</comment>
<feature type="domain" description="Protein kinase" evidence="1">
    <location>
        <begin position="1"/>
        <end position="288"/>
    </location>
</feature>
<name>A0ABR2YCG0_9CHLO</name>
<dbReference type="Pfam" id="PF00069">
    <property type="entry name" value="Pkinase"/>
    <property type="match status" value="1"/>
</dbReference>
<dbReference type="SUPFAM" id="SSF56112">
    <property type="entry name" value="Protein kinase-like (PK-like)"/>
    <property type="match status" value="1"/>
</dbReference>
<gene>
    <name evidence="2" type="ORF">WJX75_006721</name>
</gene>
<dbReference type="InterPro" id="IPR000719">
    <property type="entry name" value="Prot_kinase_dom"/>
</dbReference>
<protein>
    <recommendedName>
        <fullName evidence="1">Protein kinase domain-containing protein</fullName>
    </recommendedName>
</protein>
<dbReference type="InterPro" id="IPR011009">
    <property type="entry name" value="Kinase-like_dom_sf"/>
</dbReference>
<evidence type="ECO:0000259" key="1">
    <source>
        <dbReference type="PROSITE" id="PS50011"/>
    </source>
</evidence>
<sequence length="342" mass="37889">MQLQEKLDTKTRKLVESGMELQRVKDVGGKLLRKMEASMEEQRSQELGNVGMQLLQQKQLLEQALLNATATPTISEEHFPSVKRLGSGAFATVDAHEMRLAVKKASTEFDAQLLAREEAIMNSMDHEAILKLVDVVSYIHSFGRVHADLKADNIMLRENGRIVLNNWGLSYLVSETACKTGYRGTLGHFRPAMVLDYQANMGPDDDLYGLCATAWEMLHKGEPLGDALMRQYSGTLCNPAIREQITAACHACHQDTTDSTVHVVVAQILGHVGLTQADFAPYLEDPSVPRRYVELLQRGLSLEATRGRAPMPTLQEFGDVLREEIKKLALSQILPAAHQGSA</sequence>
<keyword evidence="3" id="KW-1185">Reference proteome</keyword>
<dbReference type="Proteomes" id="UP001491310">
    <property type="component" value="Unassembled WGS sequence"/>
</dbReference>
<reference evidence="2 3" key="1">
    <citation type="journal article" date="2024" name="Nat. Commun.">
        <title>Phylogenomics reveals the evolutionary origins of lichenization in chlorophyte algae.</title>
        <authorList>
            <person name="Puginier C."/>
            <person name="Libourel C."/>
            <person name="Otte J."/>
            <person name="Skaloud P."/>
            <person name="Haon M."/>
            <person name="Grisel S."/>
            <person name="Petersen M."/>
            <person name="Berrin J.G."/>
            <person name="Delaux P.M."/>
            <person name="Dal Grande F."/>
            <person name="Keller J."/>
        </authorList>
    </citation>
    <scope>NUCLEOTIDE SEQUENCE [LARGE SCALE GENOMIC DNA]</scope>
    <source>
        <strain evidence="2 3">SAG 216-7</strain>
    </source>
</reference>
<proteinExistence type="predicted"/>
<accession>A0ABR2YCG0</accession>
<dbReference type="InterPro" id="IPR051681">
    <property type="entry name" value="Ser/Thr_Kinases-Pseudokinases"/>
</dbReference>
<dbReference type="PANTHER" id="PTHR44329">
    <property type="entry name" value="SERINE/THREONINE-PROTEIN KINASE TNNI3K-RELATED"/>
    <property type="match status" value="1"/>
</dbReference>
<dbReference type="EMBL" id="JALJOT010000016">
    <property type="protein sequence ID" value="KAK9902168.1"/>
    <property type="molecule type" value="Genomic_DNA"/>
</dbReference>
<dbReference type="SMART" id="SM00220">
    <property type="entry name" value="S_TKc"/>
    <property type="match status" value="1"/>
</dbReference>
<organism evidence="2 3">
    <name type="scientific">Coccomyxa subellipsoidea</name>
    <dbReference type="NCBI Taxonomy" id="248742"/>
    <lineage>
        <taxon>Eukaryota</taxon>
        <taxon>Viridiplantae</taxon>
        <taxon>Chlorophyta</taxon>
        <taxon>core chlorophytes</taxon>
        <taxon>Trebouxiophyceae</taxon>
        <taxon>Trebouxiophyceae incertae sedis</taxon>
        <taxon>Coccomyxaceae</taxon>
        <taxon>Coccomyxa</taxon>
    </lineage>
</organism>
<dbReference type="Gene3D" id="3.30.200.20">
    <property type="entry name" value="Phosphorylase Kinase, domain 1"/>
    <property type="match status" value="1"/>
</dbReference>
<evidence type="ECO:0000313" key="3">
    <source>
        <dbReference type="Proteomes" id="UP001491310"/>
    </source>
</evidence>
<dbReference type="Gene3D" id="1.10.510.10">
    <property type="entry name" value="Transferase(Phosphotransferase) domain 1"/>
    <property type="match status" value="1"/>
</dbReference>
<dbReference type="PROSITE" id="PS50011">
    <property type="entry name" value="PROTEIN_KINASE_DOM"/>
    <property type="match status" value="1"/>
</dbReference>